<protein>
    <submittedName>
        <fullName evidence="3">RanBP2-type domain-containing protein</fullName>
    </submittedName>
</protein>
<dbReference type="Gene3D" id="2.60.120.590">
    <property type="entry name" value="Alpha-ketoglutarate-dependent dioxygenase AlkB-like"/>
    <property type="match status" value="1"/>
</dbReference>
<dbReference type="PANTHER" id="PTHR42256:SF1">
    <property type="entry name" value="FE2OG DIOXYGENASE DOMAIN-CONTAINING PROTEIN"/>
    <property type="match status" value="1"/>
</dbReference>
<sequence length="411" mass="46441">MWHIIGGEKDGLLVRQGASLESEVQGRLAQHSLVQHLDLQGQRLRYRLVSGSGPAEGWISTKLGHKVLALQGSQPECQEGQKGQGQVMPAEFVEILEKGTKHLPAFACEEEDLQMFHAIRQELGQGQRPFSGNWRPAEDGQWKTPWRNGLGSEQVEAADGRKLPYLAKTLQKLSDVVNAEMQQWWANVYEDSSVGCEFHHDGHAEMNIAVGASFGAARYLTFQHESGSERSFLQRNGDIFAFDHSVDSNFMHGVYPMKEALGPLGPRISVIIMGRLRSGRGIHSSFLQDQQENRQKFGRNCVQQMERLQKSIDSQVAGLVEEMRDLTCDQEIVEVLEQCRSELLKRKESIERRVRELLEDLDAPNIRGFAKLQMKGIGLMKQQQALLKELKELASKEEKLLLRQRRPLPDG</sequence>
<evidence type="ECO:0000313" key="4">
    <source>
        <dbReference type="Proteomes" id="UP001152797"/>
    </source>
</evidence>
<feature type="coiled-coil region" evidence="1">
    <location>
        <begin position="333"/>
        <end position="400"/>
    </location>
</feature>
<reference evidence="3 4" key="2">
    <citation type="submission" date="2024-05" db="EMBL/GenBank/DDBJ databases">
        <authorList>
            <person name="Chen Y."/>
            <person name="Shah S."/>
            <person name="Dougan E. K."/>
            <person name="Thang M."/>
            <person name="Chan C."/>
        </authorList>
    </citation>
    <scope>NUCLEOTIDE SEQUENCE [LARGE SCALE GENOMIC DNA]</scope>
</reference>
<keyword evidence="4" id="KW-1185">Reference proteome</keyword>
<dbReference type="EMBL" id="CAMXCT020003957">
    <property type="protein sequence ID" value="CAL1160429.1"/>
    <property type="molecule type" value="Genomic_DNA"/>
</dbReference>
<accession>A0A9P1DDJ6</accession>
<dbReference type="AlphaFoldDB" id="A0A9P1DDJ6"/>
<dbReference type="EMBL" id="CAMXCT010003957">
    <property type="protein sequence ID" value="CAI4007054.1"/>
    <property type="molecule type" value="Genomic_DNA"/>
</dbReference>
<dbReference type="SUPFAM" id="SSF51197">
    <property type="entry name" value="Clavaminate synthase-like"/>
    <property type="match status" value="1"/>
</dbReference>
<proteinExistence type="predicted"/>
<organism evidence="2">
    <name type="scientific">Cladocopium goreaui</name>
    <dbReference type="NCBI Taxonomy" id="2562237"/>
    <lineage>
        <taxon>Eukaryota</taxon>
        <taxon>Sar</taxon>
        <taxon>Alveolata</taxon>
        <taxon>Dinophyceae</taxon>
        <taxon>Suessiales</taxon>
        <taxon>Symbiodiniaceae</taxon>
        <taxon>Cladocopium</taxon>
    </lineage>
</organism>
<dbReference type="InterPro" id="IPR037151">
    <property type="entry name" value="AlkB-like_sf"/>
</dbReference>
<gene>
    <name evidence="2" type="ORF">C1SCF055_LOCUS32637</name>
</gene>
<reference evidence="2" key="1">
    <citation type="submission" date="2022-10" db="EMBL/GenBank/DDBJ databases">
        <authorList>
            <person name="Chen Y."/>
            <person name="Dougan E. K."/>
            <person name="Chan C."/>
            <person name="Rhodes N."/>
            <person name="Thang M."/>
        </authorList>
    </citation>
    <scope>NUCLEOTIDE SEQUENCE</scope>
</reference>
<evidence type="ECO:0000313" key="3">
    <source>
        <dbReference type="EMBL" id="CAL4794366.1"/>
    </source>
</evidence>
<comment type="caution">
    <text evidence="2">The sequence shown here is derived from an EMBL/GenBank/DDBJ whole genome shotgun (WGS) entry which is preliminary data.</text>
</comment>
<dbReference type="PANTHER" id="PTHR42256">
    <property type="entry name" value="OXOGLUTARATE/IRON-DEPENDENT DIOXYGENASE"/>
    <property type="match status" value="1"/>
</dbReference>
<dbReference type="EMBL" id="CAMXCT030003957">
    <property type="protein sequence ID" value="CAL4794366.1"/>
    <property type="molecule type" value="Genomic_DNA"/>
</dbReference>
<evidence type="ECO:0000313" key="2">
    <source>
        <dbReference type="EMBL" id="CAI4007054.1"/>
    </source>
</evidence>
<dbReference type="Proteomes" id="UP001152797">
    <property type="component" value="Unassembled WGS sequence"/>
</dbReference>
<name>A0A9P1DDJ6_9DINO</name>
<keyword evidence="1" id="KW-0175">Coiled coil</keyword>
<dbReference type="OrthoDB" id="10464314at2759"/>
<evidence type="ECO:0000256" key="1">
    <source>
        <dbReference type="SAM" id="Coils"/>
    </source>
</evidence>